<dbReference type="EMBL" id="CAWYQH010000001">
    <property type="protein sequence ID" value="CAK8672573.1"/>
    <property type="molecule type" value="Genomic_DNA"/>
</dbReference>
<accession>A0ABP0F3J0</accession>
<name>A0ABP0F3J0_CLALP</name>
<reference evidence="1 2" key="1">
    <citation type="submission" date="2024-02" db="EMBL/GenBank/DDBJ databases">
        <authorList>
            <person name="Daric V."/>
            <person name="Darras S."/>
        </authorList>
    </citation>
    <scope>NUCLEOTIDE SEQUENCE [LARGE SCALE GENOMIC DNA]</scope>
</reference>
<protein>
    <submittedName>
        <fullName evidence="1">Uncharacterized protein</fullName>
    </submittedName>
</protein>
<dbReference type="Proteomes" id="UP001642483">
    <property type="component" value="Unassembled WGS sequence"/>
</dbReference>
<gene>
    <name evidence="1" type="ORF">CVLEPA_LOCUS2283</name>
</gene>
<sequence>MHHIPDVFCKLQCDQSIATCQSRFAFVSERLRKLLKICKKHITSYCTMTLQKFATSGFARGNLTCYDCLYYSKDHYYVDDCQIIADDSLLATCSSQTRFCKVERTMTQGITIKLDRSCAITCLRGCRWRWLGLMQEVCSSCCTADACNTDNKSEPSFLCFWVRIWSFVAWLLARYLPNT</sequence>
<comment type="caution">
    <text evidence="1">The sequence shown here is derived from an EMBL/GenBank/DDBJ whole genome shotgun (WGS) entry which is preliminary data.</text>
</comment>
<evidence type="ECO:0000313" key="1">
    <source>
        <dbReference type="EMBL" id="CAK8672573.1"/>
    </source>
</evidence>
<proteinExistence type="predicted"/>
<evidence type="ECO:0000313" key="2">
    <source>
        <dbReference type="Proteomes" id="UP001642483"/>
    </source>
</evidence>
<keyword evidence="2" id="KW-1185">Reference proteome</keyword>
<organism evidence="1 2">
    <name type="scientific">Clavelina lepadiformis</name>
    <name type="common">Light-bulb sea squirt</name>
    <name type="synonym">Ascidia lepadiformis</name>
    <dbReference type="NCBI Taxonomy" id="159417"/>
    <lineage>
        <taxon>Eukaryota</taxon>
        <taxon>Metazoa</taxon>
        <taxon>Chordata</taxon>
        <taxon>Tunicata</taxon>
        <taxon>Ascidiacea</taxon>
        <taxon>Aplousobranchia</taxon>
        <taxon>Clavelinidae</taxon>
        <taxon>Clavelina</taxon>
    </lineage>
</organism>
<dbReference type="CDD" id="cd00117">
    <property type="entry name" value="TFP"/>
    <property type="match status" value="1"/>
</dbReference>